<reference evidence="2" key="1">
    <citation type="journal article" date="2021" name="Nat. Commun.">
        <title>Genetic determinants of endophytism in the Arabidopsis root mycobiome.</title>
        <authorList>
            <person name="Mesny F."/>
            <person name="Miyauchi S."/>
            <person name="Thiergart T."/>
            <person name="Pickel B."/>
            <person name="Atanasova L."/>
            <person name="Karlsson M."/>
            <person name="Huettel B."/>
            <person name="Barry K.W."/>
            <person name="Haridas S."/>
            <person name="Chen C."/>
            <person name="Bauer D."/>
            <person name="Andreopoulos W."/>
            <person name="Pangilinan J."/>
            <person name="LaButti K."/>
            <person name="Riley R."/>
            <person name="Lipzen A."/>
            <person name="Clum A."/>
            <person name="Drula E."/>
            <person name="Henrissat B."/>
            <person name="Kohler A."/>
            <person name="Grigoriev I.V."/>
            <person name="Martin F.M."/>
            <person name="Hacquard S."/>
        </authorList>
    </citation>
    <scope>NUCLEOTIDE SEQUENCE</scope>
    <source>
        <strain evidence="2">MPI-CAGE-CH-0230</strain>
    </source>
</reference>
<comment type="caution">
    <text evidence="2">The sequence shown here is derived from an EMBL/GenBank/DDBJ whole genome shotgun (WGS) entry which is preliminary data.</text>
</comment>
<keyword evidence="3" id="KW-1185">Reference proteome</keyword>
<protein>
    <submittedName>
        <fullName evidence="2">Uncharacterized protein</fullName>
    </submittedName>
</protein>
<sequence length="128" mass="13921">MSATTTVVETRTARTVLDDYALHHSGGGGIKPTPTTADIESINTSSSASTAGDVEAPVPWDHSHRRVPPYRPINRERDQSGIRVYQNNIERTFITTMFTGVFLNSATAKAARIAFGDKFRNVPVGGEM</sequence>
<name>A0A9P9BM01_9PEZI</name>
<organism evidence="2 3">
    <name type="scientific">Microdochium trichocladiopsis</name>
    <dbReference type="NCBI Taxonomy" id="1682393"/>
    <lineage>
        <taxon>Eukaryota</taxon>
        <taxon>Fungi</taxon>
        <taxon>Dikarya</taxon>
        <taxon>Ascomycota</taxon>
        <taxon>Pezizomycotina</taxon>
        <taxon>Sordariomycetes</taxon>
        <taxon>Xylariomycetidae</taxon>
        <taxon>Xylariales</taxon>
        <taxon>Microdochiaceae</taxon>
        <taxon>Microdochium</taxon>
    </lineage>
</organism>
<evidence type="ECO:0000256" key="1">
    <source>
        <dbReference type="SAM" id="MobiDB-lite"/>
    </source>
</evidence>
<evidence type="ECO:0000313" key="2">
    <source>
        <dbReference type="EMBL" id="KAH7014597.1"/>
    </source>
</evidence>
<dbReference type="RefSeq" id="XP_046005564.1">
    <property type="nucleotide sequence ID" value="XM_046159792.1"/>
</dbReference>
<evidence type="ECO:0000313" key="3">
    <source>
        <dbReference type="Proteomes" id="UP000756346"/>
    </source>
</evidence>
<dbReference type="EMBL" id="JAGTJQ010000013">
    <property type="protein sequence ID" value="KAH7014597.1"/>
    <property type="molecule type" value="Genomic_DNA"/>
</dbReference>
<accession>A0A9P9BM01</accession>
<feature type="region of interest" description="Disordered" evidence="1">
    <location>
        <begin position="44"/>
        <end position="75"/>
    </location>
</feature>
<dbReference type="OrthoDB" id="5201563at2759"/>
<dbReference type="Proteomes" id="UP000756346">
    <property type="component" value="Unassembled WGS sequence"/>
</dbReference>
<dbReference type="AlphaFoldDB" id="A0A9P9BM01"/>
<proteinExistence type="predicted"/>
<gene>
    <name evidence="2" type="ORF">B0I36DRAFT_369535</name>
</gene>
<dbReference type="GeneID" id="70189338"/>